<dbReference type="Proteomes" id="UP000256941">
    <property type="component" value="Unassembled WGS sequence"/>
</dbReference>
<evidence type="ECO:0000313" key="1">
    <source>
        <dbReference type="EMBL" id="REF71716.1"/>
    </source>
</evidence>
<dbReference type="InterPro" id="IPR029058">
    <property type="entry name" value="AB_hydrolase_fold"/>
</dbReference>
<dbReference type="InterPro" id="IPR007398">
    <property type="entry name" value="BioG"/>
</dbReference>
<accession>A0A3D9XML8</accession>
<evidence type="ECO:0000313" key="2">
    <source>
        <dbReference type="Proteomes" id="UP000256941"/>
    </source>
</evidence>
<protein>
    <submittedName>
        <fullName evidence="1">Biotin synthesis protein BioG</fullName>
    </submittedName>
</protein>
<dbReference type="Pfam" id="PF04301">
    <property type="entry name" value="BioG"/>
    <property type="match status" value="1"/>
</dbReference>
<dbReference type="RefSeq" id="WP_116220500.1">
    <property type="nucleotide sequence ID" value="NZ_CP038196.1"/>
</dbReference>
<reference evidence="1 2" key="1">
    <citation type="submission" date="2018-08" db="EMBL/GenBank/DDBJ databases">
        <title>Genomic Encyclopedia of Archaeal and Bacterial Type Strains, Phase II (KMG-II): from individual species to whole genera.</title>
        <authorList>
            <person name="Goeker M."/>
        </authorList>
    </citation>
    <scope>NUCLEOTIDE SEQUENCE [LARGE SCALE GENOMIC DNA]</scope>
    <source>
        <strain evidence="1 2">DSM 17099</strain>
    </source>
</reference>
<name>A0A3D9XML8_PARVE</name>
<comment type="caution">
    <text evidence="1">The sequence shown here is derived from an EMBL/GenBank/DDBJ whole genome shotgun (WGS) entry which is preliminary data.</text>
</comment>
<dbReference type="EMBL" id="QTUJ01000001">
    <property type="protein sequence ID" value="REF71716.1"/>
    <property type="molecule type" value="Genomic_DNA"/>
</dbReference>
<organism evidence="1 2">
    <name type="scientific">Paracoccus versutus</name>
    <name type="common">Thiobacillus versutus</name>
    <dbReference type="NCBI Taxonomy" id="34007"/>
    <lineage>
        <taxon>Bacteria</taxon>
        <taxon>Pseudomonadati</taxon>
        <taxon>Pseudomonadota</taxon>
        <taxon>Alphaproteobacteria</taxon>
        <taxon>Rhodobacterales</taxon>
        <taxon>Paracoccaceae</taxon>
        <taxon>Paracoccus</taxon>
    </lineage>
</organism>
<sequence>MRAEWLRREGASELIVVLTGWAAGAAPFRHLAGAADVLVLSDYRDLALPDWPRGYAAMDLVAWSFGVAAACRLPGLAGFRRKVAACGSWAPCDDDLGIPRETVRATAANLSEVSLRQFGRRAGCAVAAGADPAALRDELQAVMGWDAGQVPGFDRIWLGAADRIFPLKNLIRAWQGWPVETRVLECGHNPFAQWRDWAEVLA</sequence>
<dbReference type="SUPFAM" id="SSF53474">
    <property type="entry name" value="alpha/beta-Hydrolases"/>
    <property type="match status" value="1"/>
</dbReference>
<dbReference type="AlphaFoldDB" id="A0A3D9XML8"/>
<proteinExistence type="predicted"/>
<gene>
    <name evidence="1" type="ORF">BDD41_0172</name>
</gene>